<evidence type="ECO:0000256" key="6">
    <source>
        <dbReference type="RuleBase" id="RU000304"/>
    </source>
</evidence>
<dbReference type="GO" id="GO:0005524">
    <property type="term" value="F:ATP binding"/>
    <property type="evidence" value="ECO:0007669"/>
    <property type="project" value="UniProtKB-UniRule"/>
</dbReference>
<dbReference type="PANTHER" id="PTHR48011:SF7">
    <property type="entry name" value="F10K1.14 PROTEIN"/>
    <property type="match status" value="1"/>
</dbReference>
<accession>A0A0K9PP77</accession>
<keyword evidence="3 9" id="KW-0418">Kinase</keyword>
<evidence type="ECO:0000256" key="4">
    <source>
        <dbReference type="ARBA" id="ARBA00022840"/>
    </source>
</evidence>
<evidence type="ECO:0000256" key="2">
    <source>
        <dbReference type="ARBA" id="ARBA00022741"/>
    </source>
</evidence>
<keyword evidence="2 5" id="KW-0547">Nucleotide-binding</keyword>
<reference evidence="10" key="1">
    <citation type="journal article" date="2016" name="Nature">
        <title>The genome of the seagrass Zostera marina reveals angiosperm adaptation to the sea.</title>
        <authorList>
            <person name="Olsen J.L."/>
            <person name="Rouze P."/>
            <person name="Verhelst B."/>
            <person name="Lin Y.-C."/>
            <person name="Bayer T."/>
            <person name="Collen J."/>
            <person name="Dattolo E."/>
            <person name="De Paoli E."/>
            <person name="Dittami S."/>
            <person name="Maumus F."/>
            <person name="Michel G."/>
            <person name="Kersting A."/>
            <person name="Lauritano C."/>
            <person name="Lohaus R."/>
            <person name="Toepel M."/>
            <person name="Tonon T."/>
            <person name="Vanneste K."/>
            <person name="Amirebrahimi M."/>
            <person name="Brakel J."/>
            <person name="Bostroem C."/>
            <person name="Chovatia M."/>
            <person name="Grimwood J."/>
            <person name="Jenkins J.W."/>
            <person name="Jueterbock A."/>
            <person name="Mraz A."/>
            <person name="Stam W.T."/>
            <person name="Tice H."/>
            <person name="Bornberg-Bauer E."/>
            <person name="Green P.J."/>
            <person name="Pearson G.A."/>
            <person name="Procaccini G."/>
            <person name="Duarte C.M."/>
            <person name="Schmutz J."/>
            <person name="Reusch T.B.H."/>
            <person name="Van de Peer Y."/>
        </authorList>
    </citation>
    <scope>NUCLEOTIDE SEQUENCE [LARGE SCALE GENOMIC DNA]</scope>
    <source>
        <strain evidence="10">cv. Finnish</strain>
    </source>
</reference>
<dbReference type="CDD" id="cd06606">
    <property type="entry name" value="STKc_MAPKKK"/>
    <property type="match status" value="1"/>
</dbReference>
<keyword evidence="6" id="KW-0723">Serine/threonine-protein kinase</keyword>
<keyword evidence="4 5" id="KW-0067">ATP-binding</keyword>
<protein>
    <submittedName>
        <fullName evidence="9">Protein kinase-like</fullName>
    </submittedName>
</protein>
<dbReference type="Gene3D" id="1.10.510.10">
    <property type="entry name" value="Transferase(Phosphotransferase) domain 1"/>
    <property type="match status" value="1"/>
</dbReference>
<comment type="caution">
    <text evidence="9">The sequence shown here is derived from an EMBL/GenBank/DDBJ whole genome shotgun (WGS) entry which is preliminary data.</text>
</comment>
<dbReference type="OMA" id="CCMKGKA"/>
<feature type="compositionally biased region" description="Basic and acidic residues" evidence="7">
    <location>
        <begin position="336"/>
        <end position="357"/>
    </location>
</feature>
<dbReference type="AlphaFoldDB" id="A0A0K9PP77"/>
<dbReference type="Pfam" id="PF00069">
    <property type="entry name" value="Pkinase"/>
    <property type="match status" value="1"/>
</dbReference>
<organism evidence="9 10">
    <name type="scientific">Zostera marina</name>
    <name type="common">Eelgrass</name>
    <dbReference type="NCBI Taxonomy" id="29655"/>
    <lineage>
        <taxon>Eukaryota</taxon>
        <taxon>Viridiplantae</taxon>
        <taxon>Streptophyta</taxon>
        <taxon>Embryophyta</taxon>
        <taxon>Tracheophyta</taxon>
        <taxon>Spermatophyta</taxon>
        <taxon>Magnoliopsida</taxon>
        <taxon>Liliopsida</taxon>
        <taxon>Zosteraceae</taxon>
        <taxon>Zostera</taxon>
    </lineage>
</organism>
<dbReference type="PROSITE" id="PS50011">
    <property type="entry name" value="PROTEIN_KINASE_DOM"/>
    <property type="match status" value="1"/>
</dbReference>
<dbReference type="GO" id="GO:0007165">
    <property type="term" value="P:signal transduction"/>
    <property type="evidence" value="ECO:0000318"/>
    <property type="project" value="GO_Central"/>
</dbReference>
<evidence type="ECO:0000259" key="8">
    <source>
        <dbReference type="PROSITE" id="PS50011"/>
    </source>
</evidence>
<proteinExistence type="inferred from homology"/>
<comment type="similarity">
    <text evidence="6">Belongs to the protein kinase superfamily.</text>
</comment>
<sequence length="364" mass="40571">MPTSSSTNKCWTSGGFIGQGSFGSVNLAYNKASGNIFAVKSVPYSTHSYDNSSLQSLENEIMIYRSIKSPYVLSYIDDDVTCEFPGGDVFRRNLHLEYMVNGTVSDFAKKISTEYALRSYTRCLTEALRYLTGVGIVHGDVKGKNVLVGDDSRYAKLADFGSARRLSDGARMEVVLQGTPLWMAPEVARGEPNSAESDIWSLGCTVIEMVTGKAPWTNWKTQSPETALFKIGFGEEMPELPTEMSELGRNFVGKCLRRNPEERWSSEQLLDHPFLAEEITEQSPRSVFGSGTKMEKEDNWNGGTNSDNVADTDDARRRIMEIANVTVKKWEIEDNEHWDVVRGQDEEDNSRDGKDSGSDVLTIN</sequence>
<dbReference type="InterPro" id="IPR000719">
    <property type="entry name" value="Prot_kinase_dom"/>
</dbReference>
<dbReference type="PANTHER" id="PTHR48011">
    <property type="entry name" value="CCR4-NOT TRANSCRIPTIONAL COMPLEX SUBUNIT CAF120-RELATED"/>
    <property type="match status" value="1"/>
</dbReference>
<dbReference type="OrthoDB" id="275301at2759"/>
<evidence type="ECO:0000256" key="7">
    <source>
        <dbReference type="SAM" id="MobiDB-lite"/>
    </source>
</evidence>
<dbReference type="InterPro" id="IPR008271">
    <property type="entry name" value="Ser/Thr_kinase_AS"/>
</dbReference>
<evidence type="ECO:0000256" key="1">
    <source>
        <dbReference type="ARBA" id="ARBA00022679"/>
    </source>
</evidence>
<dbReference type="SUPFAM" id="SSF56112">
    <property type="entry name" value="Protein kinase-like (PK-like)"/>
    <property type="match status" value="1"/>
</dbReference>
<dbReference type="EMBL" id="LFYR01000709">
    <property type="protein sequence ID" value="KMZ70771.1"/>
    <property type="molecule type" value="Genomic_DNA"/>
</dbReference>
<gene>
    <name evidence="9" type="ORF">ZOSMA_193G00020</name>
</gene>
<evidence type="ECO:0000256" key="5">
    <source>
        <dbReference type="PROSITE-ProRule" id="PRU10141"/>
    </source>
</evidence>
<feature type="region of interest" description="Disordered" evidence="7">
    <location>
        <begin position="336"/>
        <end position="364"/>
    </location>
</feature>
<dbReference type="GO" id="GO:0004672">
    <property type="term" value="F:protein kinase activity"/>
    <property type="evidence" value="ECO:0000318"/>
    <property type="project" value="GO_Central"/>
</dbReference>
<evidence type="ECO:0000313" key="9">
    <source>
        <dbReference type="EMBL" id="KMZ70771.1"/>
    </source>
</evidence>
<dbReference type="Proteomes" id="UP000036987">
    <property type="component" value="Unassembled WGS sequence"/>
</dbReference>
<dbReference type="GO" id="GO:0004674">
    <property type="term" value="F:protein serine/threonine kinase activity"/>
    <property type="evidence" value="ECO:0007669"/>
    <property type="project" value="UniProtKB-KW"/>
</dbReference>
<dbReference type="SMART" id="SM00220">
    <property type="entry name" value="S_TKc"/>
    <property type="match status" value="1"/>
</dbReference>
<dbReference type="STRING" id="29655.A0A0K9PP77"/>
<name>A0A0K9PP77_ZOSMR</name>
<feature type="binding site" evidence="5">
    <location>
        <position position="40"/>
    </location>
    <ligand>
        <name>ATP</name>
        <dbReference type="ChEBI" id="CHEBI:30616"/>
    </ligand>
</feature>
<feature type="domain" description="Protein kinase" evidence="8">
    <location>
        <begin position="11"/>
        <end position="275"/>
    </location>
</feature>
<dbReference type="InterPro" id="IPR017441">
    <property type="entry name" value="Protein_kinase_ATP_BS"/>
</dbReference>
<dbReference type="InterPro" id="IPR011009">
    <property type="entry name" value="Kinase-like_dom_sf"/>
</dbReference>
<dbReference type="InterPro" id="IPR052751">
    <property type="entry name" value="Plant_MAPKKK"/>
</dbReference>
<evidence type="ECO:0000256" key="3">
    <source>
        <dbReference type="ARBA" id="ARBA00022777"/>
    </source>
</evidence>
<evidence type="ECO:0000313" key="10">
    <source>
        <dbReference type="Proteomes" id="UP000036987"/>
    </source>
</evidence>
<dbReference type="PROSITE" id="PS00108">
    <property type="entry name" value="PROTEIN_KINASE_ST"/>
    <property type="match status" value="1"/>
</dbReference>
<feature type="region of interest" description="Disordered" evidence="7">
    <location>
        <begin position="284"/>
        <end position="312"/>
    </location>
</feature>
<keyword evidence="10" id="KW-1185">Reference proteome</keyword>
<keyword evidence="1" id="KW-0808">Transferase</keyword>
<dbReference type="PROSITE" id="PS00107">
    <property type="entry name" value="PROTEIN_KINASE_ATP"/>
    <property type="match status" value="1"/>
</dbReference>